<dbReference type="OrthoDB" id="9784375at2"/>
<dbReference type="EMBL" id="SRIO01000002">
    <property type="protein sequence ID" value="TFZ83779.1"/>
    <property type="molecule type" value="Genomic_DNA"/>
</dbReference>
<keyword evidence="2" id="KW-0288">FMN</keyword>
<dbReference type="SUPFAM" id="SSF55469">
    <property type="entry name" value="FMN-dependent nitroreductase-like"/>
    <property type="match status" value="1"/>
</dbReference>
<name>A0A4Z0FDF6_9GAMM</name>
<dbReference type="Gene3D" id="3.40.109.10">
    <property type="entry name" value="NADH Oxidase"/>
    <property type="match status" value="1"/>
</dbReference>
<dbReference type="InterPro" id="IPR029479">
    <property type="entry name" value="Nitroreductase"/>
</dbReference>
<evidence type="ECO:0000313" key="5">
    <source>
        <dbReference type="EMBL" id="TFZ83779.1"/>
    </source>
</evidence>
<feature type="domain" description="Nitroreductase" evidence="4">
    <location>
        <begin position="7"/>
        <end position="196"/>
    </location>
</feature>
<dbReference type="Proteomes" id="UP000297890">
    <property type="component" value="Unassembled WGS sequence"/>
</dbReference>
<dbReference type="InterPro" id="IPR000415">
    <property type="entry name" value="Nitroreductase-like"/>
</dbReference>
<evidence type="ECO:0000313" key="6">
    <source>
        <dbReference type="Proteomes" id="UP000297890"/>
    </source>
</evidence>
<sequence>MQFDEAIRRRYSARAFQDREVPRAHLEAILESARHTPSWCNTQPWEPVVTVSRTATDRFREALWAHVQSGRTPQPDHPFPVRYEEPHATRRKRCGGALYTALGIARENKRGAFEQTLKNFRLFEAPHVLLVFCHESLGFYGGVDCGLYLQSFLLAAQARDVQTCAQAALATYPAFVREYFDMPADRKLLFGCSFGYADPDHPANGFRTERETVEAQVRFVDR</sequence>
<accession>A0A4Z0FDF6</accession>
<keyword evidence="3" id="KW-0560">Oxidoreductase</keyword>
<dbReference type="Pfam" id="PF00881">
    <property type="entry name" value="Nitroreductase"/>
    <property type="match status" value="1"/>
</dbReference>
<proteinExistence type="predicted"/>
<evidence type="ECO:0000259" key="4">
    <source>
        <dbReference type="Pfam" id="PF00881"/>
    </source>
</evidence>
<organism evidence="5 6">
    <name type="scientific">Candidatus Macondimonas diazotrophica</name>
    <dbReference type="NCBI Taxonomy" id="2305248"/>
    <lineage>
        <taxon>Bacteria</taxon>
        <taxon>Pseudomonadati</taxon>
        <taxon>Pseudomonadota</taxon>
        <taxon>Gammaproteobacteria</taxon>
        <taxon>Chromatiales</taxon>
        <taxon>Ectothiorhodospiraceae</taxon>
        <taxon>Candidatus Macondimonas</taxon>
    </lineage>
</organism>
<reference evidence="5 6" key="1">
    <citation type="journal article" date="2019" name="ISME J.">
        <title>Candidatus Macondimonas diazotrophica, a novel gammaproteobacterial genus dominating crude-oil-contaminated coastal sediments.</title>
        <authorList>
            <person name="Karthikeyan S."/>
            <person name="Konstantinidis K."/>
        </authorList>
    </citation>
    <scope>NUCLEOTIDE SEQUENCE [LARGE SCALE GENOMIC DNA]</scope>
    <source>
        <strain evidence="5 6">KTK01</strain>
    </source>
</reference>
<dbReference type="InterPro" id="IPR050627">
    <property type="entry name" value="Nitroreductase/BluB"/>
</dbReference>
<evidence type="ECO:0000256" key="2">
    <source>
        <dbReference type="ARBA" id="ARBA00022643"/>
    </source>
</evidence>
<dbReference type="CDD" id="cd02136">
    <property type="entry name" value="PnbA_NfnB-like"/>
    <property type="match status" value="1"/>
</dbReference>
<comment type="caution">
    <text evidence="5">The sequence shown here is derived from an EMBL/GenBank/DDBJ whole genome shotgun (WGS) entry which is preliminary data.</text>
</comment>
<dbReference type="PANTHER" id="PTHR23026:SF90">
    <property type="entry name" value="IODOTYROSINE DEIODINASE 1"/>
    <property type="match status" value="1"/>
</dbReference>
<gene>
    <name evidence="5" type="ORF">E4680_02010</name>
</gene>
<keyword evidence="1" id="KW-0285">Flavoprotein</keyword>
<dbReference type="GO" id="GO:0016491">
    <property type="term" value="F:oxidoreductase activity"/>
    <property type="evidence" value="ECO:0007669"/>
    <property type="project" value="UniProtKB-KW"/>
</dbReference>
<dbReference type="PANTHER" id="PTHR23026">
    <property type="entry name" value="NADPH NITROREDUCTASE"/>
    <property type="match status" value="1"/>
</dbReference>
<evidence type="ECO:0000256" key="3">
    <source>
        <dbReference type="ARBA" id="ARBA00023002"/>
    </source>
</evidence>
<dbReference type="AlphaFoldDB" id="A0A4Z0FDF6"/>
<evidence type="ECO:0000256" key="1">
    <source>
        <dbReference type="ARBA" id="ARBA00022630"/>
    </source>
</evidence>
<protein>
    <submittedName>
        <fullName evidence="5">Nitroreductase</fullName>
    </submittedName>
</protein>
<keyword evidence="6" id="KW-1185">Reference proteome</keyword>
<dbReference type="RefSeq" id="WP_135280706.1">
    <property type="nucleotide sequence ID" value="NZ_SRIO01000002.1"/>
</dbReference>